<accession>A0A7R8X3J4</accession>
<feature type="compositionally biased region" description="Basic and acidic residues" evidence="1">
    <location>
        <begin position="264"/>
        <end position="276"/>
    </location>
</feature>
<dbReference type="EMBL" id="LR899931">
    <property type="protein sequence ID" value="CAD7243350.1"/>
    <property type="molecule type" value="Genomic_DNA"/>
</dbReference>
<sequence length="298" mass="33388">MEVAKKGSHDLPPDDHSENLHATPYVPFWRKRTPDRYDIDDKPFSPPSPNEMYLETHWKGKRKENAGGALGVIEPQRSRRGSVKVLDPEKGMVELEYLKDAGHQEIQSNKEEGQHHEHPSDLTAVVEQLQMKLPKLSVPETSLHLVEKTAGFAPMVEPWKKSSKHPTSAGVIEGEVKPLVVRQLVPPNAFFSRRSTSPEGGSLSYLANLFRASEKNPEQSTASAIMLKPAIATVESREKKLAVKGESEIQSIELPKPTTLKKSLSYDELKMPEKQQKPRMTPKPSHLREVNMFAPISS</sequence>
<name>A0A7R8X3J4_9CRUS</name>
<evidence type="ECO:0000256" key="1">
    <source>
        <dbReference type="SAM" id="MobiDB-lite"/>
    </source>
</evidence>
<dbReference type="AlphaFoldDB" id="A0A7R8X3J4"/>
<protein>
    <submittedName>
        <fullName evidence="2">Uncharacterized protein</fullName>
    </submittedName>
</protein>
<keyword evidence="3" id="KW-1185">Reference proteome</keyword>
<feature type="compositionally biased region" description="Basic and acidic residues" evidence="1">
    <location>
        <begin position="1"/>
        <end position="19"/>
    </location>
</feature>
<evidence type="ECO:0000313" key="2">
    <source>
        <dbReference type="EMBL" id="CAD7243350.1"/>
    </source>
</evidence>
<reference evidence="2" key="1">
    <citation type="submission" date="2020-11" db="EMBL/GenBank/DDBJ databases">
        <authorList>
            <person name="Tran Van P."/>
        </authorList>
    </citation>
    <scope>NUCLEOTIDE SEQUENCE</scope>
</reference>
<dbReference type="Proteomes" id="UP000677054">
    <property type="component" value="Unassembled WGS sequence"/>
</dbReference>
<dbReference type="EMBL" id="CAJPEV010000414">
    <property type="protein sequence ID" value="CAG0885027.1"/>
    <property type="molecule type" value="Genomic_DNA"/>
</dbReference>
<proteinExistence type="predicted"/>
<evidence type="ECO:0000313" key="3">
    <source>
        <dbReference type="Proteomes" id="UP000677054"/>
    </source>
</evidence>
<gene>
    <name evidence="2" type="ORF">DSTB1V02_LOCUS3274</name>
</gene>
<feature type="region of interest" description="Disordered" evidence="1">
    <location>
        <begin position="1"/>
        <end position="23"/>
    </location>
</feature>
<organism evidence="2">
    <name type="scientific">Darwinula stevensoni</name>
    <dbReference type="NCBI Taxonomy" id="69355"/>
    <lineage>
        <taxon>Eukaryota</taxon>
        <taxon>Metazoa</taxon>
        <taxon>Ecdysozoa</taxon>
        <taxon>Arthropoda</taxon>
        <taxon>Crustacea</taxon>
        <taxon>Oligostraca</taxon>
        <taxon>Ostracoda</taxon>
        <taxon>Podocopa</taxon>
        <taxon>Podocopida</taxon>
        <taxon>Darwinulocopina</taxon>
        <taxon>Darwinuloidea</taxon>
        <taxon>Darwinulidae</taxon>
        <taxon>Darwinula</taxon>
    </lineage>
</organism>
<feature type="region of interest" description="Disordered" evidence="1">
    <location>
        <begin position="263"/>
        <end position="298"/>
    </location>
</feature>